<dbReference type="RefSeq" id="WP_155303609.1">
    <property type="nucleotide sequence ID" value="NZ_AP021875.1"/>
</dbReference>
<keyword evidence="2" id="KW-1185">Reference proteome</keyword>
<protein>
    <recommendedName>
        <fullName evidence="3">Porin</fullName>
    </recommendedName>
</protein>
<organism evidence="1 2">
    <name type="scientific">Desulfosarcina widdelii</name>
    <dbReference type="NCBI Taxonomy" id="947919"/>
    <lineage>
        <taxon>Bacteria</taxon>
        <taxon>Pseudomonadati</taxon>
        <taxon>Thermodesulfobacteriota</taxon>
        <taxon>Desulfobacteria</taxon>
        <taxon>Desulfobacterales</taxon>
        <taxon>Desulfosarcinaceae</taxon>
        <taxon>Desulfosarcina</taxon>
    </lineage>
</organism>
<dbReference type="Proteomes" id="UP000427769">
    <property type="component" value="Chromosome"/>
</dbReference>
<dbReference type="EMBL" id="AP021875">
    <property type="protein sequence ID" value="BBO74596.1"/>
    <property type="molecule type" value="Genomic_DNA"/>
</dbReference>
<dbReference type="KEGG" id="dwd:DSCW_20130"/>
<evidence type="ECO:0000313" key="1">
    <source>
        <dbReference type="EMBL" id="BBO74596.1"/>
    </source>
</evidence>
<dbReference type="AlphaFoldDB" id="A0A5K7YYY2"/>
<reference evidence="1 2" key="1">
    <citation type="submission" date="2019-11" db="EMBL/GenBank/DDBJ databases">
        <title>Comparative genomics of hydrocarbon-degrading Desulfosarcina strains.</title>
        <authorList>
            <person name="Watanabe M."/>
            <person name="Kojima H."/>
            <person name="Fukui M."/>
        </authorList>
    </citation>
    <scope>NUCLEOTIDE SEQUENCE [LARGE SCALE GENOMIC DNA]</scope>
    <source>
        <strain evidence="1 2">PP31</strain>
    </source>
</reference>
<name>A0A5K7YYY2_9BACT</name>
<proteinExistence type="predicted"/>
<dbReference type="OrthoDB" id="5289878at2"/>
<sequence length="440" mass="50330">MRTRGGRTVCGALFFYASLILFLFPLNAIASGEYSFDVEAFESKPFEWGGYAEAKFEHFQLNTDSAFYRLNFHKDPCSTLNRLTGALQLEGSYRKGIAAFNAVLRAEAVQDDIDWSDSADVYEANLSLKSTPFVTADIGKKVFKWGKGYAWNPVGFIDRPKDPNNPEEALEGYYAAGVDLIKSLNSPLQTVALTTVALPVWKDVNEDFGVLNHVNLAAKFYMLYRNTDIDLVFFSGGSRSTRYGIDFSRNIAENFEIHGEFAYLTDIKKTNISENGMLIQKEHTTNRYLLGLRYLTESDITTIIEYYHNGAGFSEWELERFYRLVDDANAQWLNTGADTLFQNAKNISNMGYGSPQVGRNYLYLKINQRDPFDILYFTPGAIAIVNLDDQSYSISPEMLYTGFTNWEIRLRYTALGGDDFTEFHEKQYRNKIELRVRYYF</sequence>
<gene>
    <name evidence="1" type="ORF">DSCW_20130</name>
</gene>
<evidence type="ECO:0008006" key="3">
    <source>
        <dbReference type="Google" id="ProtNLM"/>
    </source>
</evidence>
<evidence type="ECO:0000313" key="2">
    <source>
        <dbReference type="Proteomes" id="UP000427769"/>
    </source>
</evidence>
<accession>A0A5K7YYY2</accession>